<evidence type="ECO:0000313" key="3">
    <source>
        <dbReference type="EMBL" id="KAF1936725.1"/>
    </source>
</evidence>
<reference evidence="3" key="1">
    <citation type="journal article" date="2020" name="Stud. Mycol.">
        <title>101 Dothideomycetes genomes: a test case for predicting lifestyles and emergence of pathogens.</title>
        <authorList>
            <person name="Haridas S."/>
            <person name="Albert R."/>
            <person name="Binder M."/>
            <person name="Bloem J."/>
            <person name="Labutti K."/>
            <person name="Salamov A."/>
            <person name="Andreopoulos B."/>
            <person name="Baker S."/>
            <person name="Barry K."/>
            <person name="Bills G."/>
            <person name="Bluhm B."/>
            <person name="Cannon C."/>
            <person name="Castanera R."/>
            <person name="Culley D."/>
            <person name="Daum C."/>
            <person name="Ezra D."/>
            <person name="Gonzalez J."/>
            <person name="Henrissat B."/>
            <person name="Kuo A."/>
            <person name="Liang C."/>
            <person name="Lipzen A."/>
            <person name="Lutzoni F."/>
            <person name="Magnuson J."/>
            <person name="Mondo S."/>
            <person name="Nolan M."/>
            <person name="Ohm R."/>
            <person name="Pangilinan J."/>
            <person name="Park H.-J."/>
            <person name="Ramirez L."/>
            <person name="Alfaro M."/>
            <person name="Sun H."/>
            <person name="Tritt A."/>
            <person name="Yoshinaga Y."/>
            <person name="Zwiers L.-H."/>
            <person name="Turgeon B."/>
            <person name="Goodwin S."/>
            <person name="Spatafora J."/>
            <person name="Crous P."/>
            <person name="Grigoriev I."/>
        </authorList>
    </citation>
    <scope>NUCLEOTIDE SEQUENCE</scope>
    <source>
        <strain evidence="3">CBS 161.51</strain>
    </source>
</reference>
<dbReference type="InterPro" id="IPR000210">
    <property type="entry name" value="BTB/POZ_dom"/>
</dbReference>
<accession>A0A6A5S810</accession>
<feature type="compositionally biased region" description="Pro residues" evidence="1">
    <location>
        <begin position="328"/>
        <end position="341"/>
    </location>
</feature>
<dbReference type="EMBL" id="ML976173">
    <property type="protein sequence ID" value="KAF1936725.1"/>
    <property type="molecule type" value="Genomic_DNA"/>
</dbReference>
<gene>
    <name evidence="3" type="ORF">EJ02DRAFT_358485</name>
</gene>
<keyword evidence="4" id="KW-1185">Reference proteome</keyword>
<dbReference type="Proteomes" id="UP000800038">
    <property type="component" value="Unassembled WGS sequence"/>
</dbReference>
<feature type="compositionally biased region" description="Low complexity" evidence="1">
    <location>
        <begin position="313"/>
        <end position="327"/>
    </location>
</feature>
<feature type="compositionally biased region" description="Low complexity" evidence="1">
    <location>
        <begin position="570"/>
        <end position="580"/>
    </location>
</feature>
<feature type="compositionally biased region" description="Basic residues" evidence="1">
    <location>
        <begin position="302"/>
        <end position="312"/>
    </location>
</feature>
<name>A0A6A5S810_9PLEO</name>
<dbReference type="SUPFAM" id="SSF54695">
    <property type="entry name" value="POZ domain"/>
    <property type="match status" value="1"/>
</dbReference>
<organism evidence="3 4">
    <name type="scientific">Clathrospora elynae</name>
    <dbReference type="NCBI Taxonomy" id="706981"/>
    <lineage>
        <taxon>Eukaryota</taxon>
        <taxon>Fungi</taxon>
        <taxon>Dikarya</taxon>
        <taxon>Ascomycota</taxon>
        <taxon>Pezizomycotina</taxon>
        <taxon>Dothideomycetes</taxon>
        <taxon>Pleosporomycetidae</taxon>
        <taxon>Pleosporales</taxon>
        <taxon>Diademaceae</taxon>
        <taxon>Clathrospora</taxon>
    </lineage>
</organism>
<feature type="region of interest" description="Disordered" evidence="1">
    <location>
        <begin position="293"/>
        <end position="437"/>
    </location>
</feature>
<dbReference type="Pfam" id="PF00651">
    <property type="entry name" value="BTB"/>
    <property type="match status" value="1"/>
</dbReference>
<feature type="compositionally biased region" description="Basic and acidic residues" evidence="1">
    <location>
        <begin position="422"/>
        <end position="431"/>
    </location>
</feature>
<sequence>MAHGSIGDVPAATYAEYVDGPFPHHPEAAGASQTSAEAEDVFIEGAPAAVAPQCLALRPALTHRLYSHRLHVRAKAKLQRDRLLSGPMIDVYVGAAKRRWSLHRNLLCHHSEALENELLGDDSGHTRKDRLDLPDHDPAGFELLVQWLYQGRLDDVADLPDASQQYDYAVRCHALYLLCARFDMAQLKNVAMDQYRRGLHQAELVPDADEIDAIYRNSPPGSPFRQLMTRIAARQIMDPASERDVETYRECFEHNADFAIDLVKAIRLGTGGMLFADPTAAGHECEYHDHEAGPNCPVQGKGKGKQAKKKVARSSARSAPSTSSAPQSLPPRPRPLKTPRPPAHRPASSTVGTSSEMAVVTQLPSPDAARERERERDRERLRRVTTPEKRRPEQPHTNGTKTMKLRPVPGERLQSSGGTPHPPRDSAREANGEDAGTAKTLQRTLSRHGIWDWTGRLNTIGRIPHPESKGPTGSHQVIQNGAFHIGTILETQDDFSIPSTTATEPQSQQECDAAIAAKLERLRISHASLVMSPSFSQTKRSSDELVAASSTASTPANLMPTEGWTDGEISTPLDTSKDSPPSTPDTPTPLQRRRDTPTETETTPTKDAPNKDAADMSIPDSKNVPTNATSAKTDAVPMNITSPKAIPTYRIALASNLLSPTQIGTMSTTQQRT</sequence>
<feature type="compositionally biased region" description="Basic and acidic residues" evidence="1">
    <location>
        <begin position="368"/>
        <end position="394"/>
    </location>
</feature>
<evidence type="ECO:0000313" key="4">
    <source>
        <dbReference type="Proteomes" id="UP000800038"/>
    </source>
</evidence>
<protein>
    <recommendedName>
        <fullName evidence="2">BTB domain-containing protein</fullName>
    </recommendedName>
</protein>
<feature type="compositionally biased region" description="Polar residues" evidence="1">
    <location>
        <begin position="347"/>
        <end position="356"/>
    </location>
</feature>
<evidence type="ECO:0000259" key="2">
    <source>
        <dbReference type="PROSITE" id="PS50097"/>
    </source>
</evidence>
<feature type="compositionally biased region" description="Polar residues" evidence="1">
    <location>
        <begin position="623"/>
        <end position="632"/>
    </location>
</feature>
<feature type="domain" description="BTB" evidence="2">
    <location>
        <begin position="89"/>
        <end position="154"/>
    </location>
</feature>
<dbReference type="OrthoDB" id="194443at2759"/>
<evidence type="ECO:0000256" key="1">
    <source>
        <dbReference type="SAM" id="MobiDB-lite"/>
    </source>
</evidence>
<dbReference type="AlphaFoldDB" id="A0A6A5S810"/>
<dbReference type="PANTHER" id="PTHR47843">
    <property type="entry name" value="BTB DOMAIN-CONTAINING PROTEIN-RELATED"/>
    <property type="match status" value="1"/>
</dbReference>
<proteinExistence type="predicted"/>
<dbReference type="PANTHER" id="PTHR47843:SF2">
    <property type="entry name" value="BTB DOMAIN-CONTAINING PROTEIN"/>
    <property type="match status" value="1"/>
</dbReference>
<dbReference type="InterPro" id="IPR011333">
    <property type="entry name" value="SKP1/BTB/POZ_sf"/>
</dbReference>
<dbReference type="Gene3D" id="3.30.710.10">
    <property type="entry name" value="Potassium Channel Kv1.1, Chain A"/>
    <property type="match status" value="1"/>
</dbReference>
<dbReference type="CDD" id="cd18186">
    <property type="entry name" value="BTB_POZ_ZBTB_KLHL-like"/>
    <property type="match status" value="1"/>
</dbReference>
<feature type="region of interest" description="Disordered" evidence="1">
    <location>
        <begin position="533"/>
        <end position="635"/>
    </location>
</feature>
<dbReference type="PROSITE" id="PS50097">
    <property type="entry name" value="BTB"/>
    <property type="match status" value="1"/>
</dbReference>